<keyword evidence="2" id="KW-0677">Repeat</keyword>
<name>A0A836C2S4_9CHLO</name>
<evidence type="ECO:0000313" key="6">
    <source>
        <dbReference type="EMBL" id="KAG2496929.1"/>
    </source>
</evidence>
<keyword evidence="3" id="KW-0175">Coiled coil</keyword>
<dbReference type="SUPFAM" id="SSF52047">
    <property type="entry name" value="RNI-like"/>
    <property type="match status" value="1"/>
</dbReference>
<proteinExistence type="predicted"/>
<dbReference type="GO" id="GO:0005930">
    <property type="term" value="C:axoneme"/>
    <property type="evidence" value="ECO:0007669"/>
    <property type="project" value="UniProtKB-SubCell"/>
</dbReference>
<feature type="compositionally biased region" description="Low complexity" evidence="4">
    <location>
        <begin position="304"/>
        <end position="339"/>
    </location>
</feature>
<feature type="compositionally biased region" description="Pro residues" evidence="4">
    <location>
        <begin position="265"/>
        <end position="280"/>
    </location>
</feature>
<dbReference type="Proteomes" id="UP000612055">
    <property type="component" value="Unassembled WGS sequence"/>
</dbReference>
<dbReference type="Gene3D" id="3.80.10.10">
    <property type="entry name" value="Ribonuclease Inhibitor"/>
    <property type="match status" value="3"/>
</dbReference>
<dbReference type="InterPro" id="IPR032675">
    <property type="entry name" value="LRR_dom_sf"/>
</dbReference>
<dbReference type="EMBL" id="JAEHOE010000016">
    <property type="protein sequence ID" value="KAG2496929.1"/>
    <property type="molecule type" value="Genomic_DNA"/>
</dbReference>
<feature type="coiled-coil region" evidence="3">
    <location>
        <begin position="137"/>
        <end position="167"/>
    </location>
</feature>
<keyword evidence="7" id="KW-1185">Reference proteome</keyword>
<feature type="compositionally biased region" description="Low complexity" evidence="4">
    <location>
        <begin position="242"/>
        <end position="264"/>
    </location>
</feature>
<feature type="domain" description="Disease resistance R13L4/SHOC-2-like LRR" evidence="5">
    <location>
        <begin position="593"/>
        <end position="838"/>
    </location>
</feature>
<protein>
    <recommendedName>
        <fullName evidence="5">Disease resistance R13L4/SHOC-2-like LRR domain-containing protein</fullName>
    </recommendedName>
</protein>
<sequence>MARVARPEQQQQQQQLLGAGLDAHVLGFVHPGLAYAEAQQLGPYGAAGFQQYQLQQLQQQQQQRELLASAGIAAGAIARGLPDQHAAMAARGQALMGVPVAVGSVPVMAAGRAGAARAHMPLDGAGLATELLAQQHQQQTLQLLQAQQRQLQQLQQLQALQQQQQQQQLGLQQGRAGMPANARPEMILGYHQQQPVHPGLIQVVAQQAQHPQHRGMAAGGPMPVAVIPAAMPVPQAMMAAAAGDGAPRLSSAPTQALPPQLLQEPPAPQQPPLPPAPPPQQQGQPQPQQPPQQQAQQRHRPRAVRPLSAAAVSLLAGSGSAGGDTTSRASSSSSARLPLSGSSLALPLSGSCHNPITAFGSPGTTVVSSSPGPTLASGSSLPPSIVSVAGLVGPGGAGAGGCTTGGTNGTLKGDSSTTERIDDLDVMDDPVWSDGEGARSVADSEDFVSPNHPIADTAEDWSSLTAALIARVLGVLAPTGALPLVAPSMRLVCRHWRAVVDAHLEVLAPSVMKIRSVITRFASLRVLHLDHCANIRNRDLLVLARSPTAAHLHTLTLGDDRARPWVSNRGVACVCRIRSLSRLTLRDCMSLTNRGLAPLSSLTGLTSLSLRGCRKLTNHGLEALRSLTLLQRLSLFGVVRISDKGMAPIAALPALRSLELGHTRVRDEGLGVVARMGGLRSLTLVREEVSDAGVRQLSALAGLTRLVLRDTVEVSGETLAVLVPALKELQVLDLQRNWSFNNVQLARCLGALAGSSSLTSLDLRATWVADDGVAALGRIPGLRRLALSPQHEHWVRYLTVLPQLRQLTSLALGNLPILPYQVLEALAALPNLQELDLSEPPPPCMDGPGAGGGAGSGASGGGLGFGGSAAAAAVAAVVCAKEPLRPFALAALARLSALRHLDLSRRHVLPDQALFLSLTMPSLERLVLMQCALPSAALTRLWLARPGLVVVSGHGSAGYGYYTASASTLQALQQGGGEVVGPLDDMDSSFAV</sequence>
<evidence type="ECO:0000256" key="2">
    <source>
        <dbReference type="ARBA" id="ARBA00022737"/>
    </source>
</evidence>
<gene>
    <name evidence="6" type="ORF">HYH03_004935</name>
</gene>
<dbReference type="Pfam" id="PF23598">
    <property type="entry name" value="LRR_14"/>
    <property type="match status" value="1"/>
</dbReference>
<organism evidence="6 7">
    <name type="scientific">Edaphochlamys debaryana</name>
    <dbReference type="NCBI Taxonomy" id="47281"/>
    <lineage>
        <taxon>Eukaryota</taxon>
        <taxon>Viridiplantae</taxon>
        <taxon>Chlorophyta</taxon>
        <taxon>core chlorophytes</taxon>
        <taxon>Chlorophyceae</taxon>
        <taxon>CS clade</taxon>
        <taxon>Chlamydomonadales</taxon>
        <taxon>Chlamydomonadales incertae sedis</taxon>
        <taxon>Edaphochlamys</taxon>
    </lineage>
</organism>
<dbReference type="SMART" id="SM00367">
    <property type="entry name" value="LRR_CC"/>
    <property type="match status" value="6"/>
</dbReference>
<comment type="subcellular location">
    <subcellularLocation>
        <location evidence="1">Cytoplasm</location>
        <location evidence="1">Cytoskeleton</location>
        <location evidence="1">Cilium axoneme</location>
    </subcellularLocation>
</comment>
<dbReference type="AlphaFoldDB" id="A0A836C2S4"/>
<dbReference type="OrthoDB" id="544129at2759"/>
<evidence type="ECO:0000259" key="5">
    <source>
        <dbReference type="Pfam" id="PF23598"/>
    </source>
</evidence>
<accession>A0A836C2S4</accession>
<feature type="compositionally biased region" description="Low complexity" evidence="4">
    <location>
        <begin position="281"/>
        <end position="296"/>
    </location>
</feature>
<dbReference type="GO" id="GO:0019005">
    <property type="term" value="C:SCF ubiquitin ligase complex"/>
    <property type="evidence" value="ECO:0007669"/>
    <property type="project" value="TreeGrafter"/>
</dbReference>
<evidence type="ECO:0000256" key="3">
    <source>
        <dbReference type="SAM" id="Coils"/>
    </source>
</evidence>
<dbReference type="InterPro" id="IPR055414">
    <property type="entry name" value="LRR_R13L4/SHOC2-like"/>
</dbReference>
<reference evidence="6" key="1">
    <citation type="journal article" date="2020" name="bioRxiv">
        <title>Comparative genomics of Chlamydomonas.</title>
        <authorList>
            <person name="Craig R.J."/>
            <person name="Hasan A.R."/>
            <person name="Ness R.W."/>
            <person name="Keightley P.D."/>
        </authorList>
    </citation>
    <scope>NUCLEOTIDE SEQUENCE</scope>
    <source>
        <strain evidence="6">CCAP 11/70</strain>
    </source>
</reference>
<dbReference type="InterPro" id="IPR006553">
    <property type="entry name" value="Leu-rich_rpt_Cys-con_subtyp"/>
</dbReference>
<feature type="region of interest" description="Disordered" evidence="4">
    <location>
        <begin position="242"/>
        <end position="339"/>
    </location>
</feature>
<evidence type="ECO:0000256" key="1">
    <source>
        <dbReference type="ARBA" id="ARBA00004430"/>
    </source>
</evidence>
<dbReference type="PANTHER" id="PTHR13318">
    <property type="entry name" value="PARTNER OF PAIRED, ISOFORM B-RELATED"/>
    <property type="match status" value="1"/>
</dbReference>
<dbReference type="PANTHER" id="PTHR13318:SF190">
    <property type="entry name" value="PARTNER OF PAIRED, ISOFORM B"/>
    <property type="match status" value="1"/>
</dbReference>
<comment type="caution">
    <text evidence="6">The sequence shown here is derived from an EMBL/GenBank/DDBJ whole genome shotgun (WGS) entry which is preliminary data.</text>
</comment>
<evidence type="ECO:0000256" key="4">
    <source>
        <dbReference type="SAM" id="MobiDB-lite"/>
    </source>
</evidence>
<evidence type="ECO:0000313" key="7">
    <source>
        <dbReference type="Proteomes" id="UP000612055"/>
    </source>
</evidence>
<dbReference type="GO" id="GO:0031146">
    <property type="term" value="P:SCF-dependent proteasomal ubiquitin-dependent protein catabolic process"/>
    <property type="evidence" value="ECO:0007669"/>
    <property type="project" value="TreeGrafter"/>
</dbReference>